<keyword evidence="10" id="KW-0479">Metal-binding</keyword>
<comment type="subcellular location">
    <subcellularLocation>
        <location evidence="10">Cytoplasm</location>
    </subcellularLocation>
    <subcellularLocation>
        <location evidence="10">Secreted</location>
    </subcellularLocation>
    <subcellularLocation>
        <location evidence="10">Cell surface</location>
    </subcellularLocation>
    <text evidence="10">Fractions of enolase are present in both the cytoplasm and on the cell surface.</text>
</comment>
<dbReference type="SFLD" id="SFLDF00002">
    <property type="entry name" value="enolase"/>
    <property type="match status" value="1"/>
</dbReference>
<keyword evidence="7 10" id="KW-0324">Glycolysis</keyword>
<evidence type="ECO:0000256" key="8">
    <source>
        <dbReference type="ARBA" id="ARBA00023239"/>
    </source>
</evidence>
<feature type="binding site" evidence="10">
    <location>
        <position position="365"/>
    </location>
    <ligand>
        <name>(2R)-2-phosphoglycerate</name>
        <dbReference type="ChEBI" id="CHEBI:58289"/>
    </ligand>
</feature>
<accession>A0ABZ2M9E1</accession>
<dbReference type="Pfam" id="PF03952">
    <property type="entry name" value="Enolase_N"/>
    <property type="match status" value="1"/>
</dbReference>
<comment type="cofactor">
    <cofactor evidence="10">
        <name>Mg(2+)</name>
        <dbReference type="ChEBI" id="CHEBI:18420"/>
    </cofactor>
    <text evidence="10">Binds a second Mg(2+) ion via substrate during catalysis.</text>
</comment>
<keyword evidence="5 10" id="KW-0964">Secreted</keyword>
<dbReference type="SMART" id="SM01193">
    <property type="entry name" value="Enolase_N"/>
    <property type="match status" value="1"/>
</dbReference>
<dbReference type="InterPro" id="IPR020810">
    <property type="entry name" value="Enolase_C"/>
</dbReference>
<dbReference type="InterPro" id="IPR020809">
    <property type="entry name" value="Enolase_CS"/>
</dbReference>
<proteinExistence type="inferred from homology"/>
<dbReference type="SMART" id="SM01192">
    <property type="entry name" value="Enolase_C"/>
    <property type="match status" value="1"/>
</dbReference>
<evidence type="ECO:0000259" key="11">
    <source>
        <dbReference type="SMART" id="SM01192"/>
    </source>
</evidence>
<dbReference type="InterPro" id="IPR036849">
    <property type="entry name" value="Enolase-like_C_sf"/>
</dbReference>
<feature type="domain" description="Enolase N-terminal" evidence="12">
    <location>
        <begin position="4"/>
        <end position="133"/>
    </location>
</feature>
<feature type="domain" description="Enolase C-terminal TIM barrel" evidence="11">
    <location>
        <begin position="138"/>
        <end position="424"/>
    </location>
</feature>
<feature type="binding site" evidence="10">
    <location>
        <position position="241"/>
    </location>
    <ligand>
        <name>Mg(2+)</name>
        <dbReference type="ChEBI" id="CHEBI:18420"/>
    </ligand>
</feature>
<dbReference type="InterPro" id="IPR000941">
    <property type="entry name" value="Enolase"/>
</dbReference>
<dbReference type="RefSeq" id="WP_394828753.1">
    <property type="nucleotide sequence ID" value="NZ_CP089984.1"/>
</dbReference>
<comment type="catalytic activity">
    <reaction evidence="10">
        <text>(2R)-2-phosphoglycerate = phosphoenolpyruvate + H2O</text>
        <dbReference type="Rhea" id="RHEA:10164"/>
        <dbReference type="ChEBI" id="CHEBI:15377"/>
        <dbReference type="ChEBI" id="CHEBI:58289"/>
        <dbReference type="ChEBI" id="CHEBI:58702"/>
        <dbReference type="EC" id="4.2.1.11"/>
    </reaction>
</comment>
<dbReference type="CDD" id="cd03313">
    <property type="entry name" value="enolase"/>
    <property type="match status" value="1"/>
</dbReference>
<dbReference type="SFLD" id="SFLDG00178">
    <property type="entry name" value="enolase"/>
    <property type="match status" value="1"/>
</dbReference>
<evidence type="ECO:0000256" key="9">
    <source>
        <dbReference type="ARBA" id="ARBA00045763"/>
    </source>
</evidence>
<keyword evidence="6 10" id="KW-0460">Magnesium</keyword>
<feature type="binding site" evidence="10">
    <location>
        <position position="284"/>
    </location>
    <ligand>
        <name>Mg(2+)</name>
        <dbReference type="ChEBI" id="CHEBI:18420"/>
    </ligand>
</feature>
<evidence type="ECO:0000313" key="13">
    <source>
        <dbReference type="EMBL" id="WXB19129.1"/>
    </source>
</evidence>
<feature type="binding site" evidence="10">
    <location>
        <position position="336"/>
    </location>
    <ligand>
        <name>(2R)-2-phosphoglycerate</name>
        <dbReference type="ChEBI" id="CHEBI:58289"/>
    </ligand>
</feature>
<dbReference type="EMBL" id="CP089984">
    <property type="protein sequence ID" value="WXB19129.1"/>
    <property type="molecule type" value="Genomic_DNA"/>
</dbReference>
<feature type="active site" description="Proton acceptor" evidence="10">
    <location>
        <position position="336"/>
    </location>
</feature>
<dbReference type="EC" id="4.2.1.11" evidence="3 10"/>
<protein>
    <recommendedName>
        <fullName evidence="4 10">Enolase</fullName>
        <ecNumber evidence="3 10">4.2.1.11</ecNumber>
    </recommendedName>
    <alternativeName>
        <fullName evidence="10">2-phospho-D-glycerate hydro-lyase</fullName>
    </alternativeName>
    <alternativeName>
        <fullName evidence="10">2-phosphoglycerate dehydratase</fullName>
    </alternativeName>
</protein>
<organism evidence="13 14">
    <name type="scientific">Pendulispora albinea</name>
    <dbReference type="NCBI Taxonomy" id="2741071"/>
    <lineage>
        <taxon>Bacteria</taxon>
        <taxon>Pseudomonadati</taxon>
        <taxon>Myxococcota</taxon>
        <taxon>Myxococcia</taxon>
        <taxon>Myxococcales</taxon>
        <taxon>Sorangiineae</taxon>
        <taxon>Pendulisporaceae</taxon>
        <taxon>Pendulispora</taxon>
    </lineage>
</organism>
<evidence type="ECO:0000256" key="3">
    <source>
        <dbReference type="ARBA" id="ARBA00012058"/>
    </source>
</evidence>
<dbReference type="SUPFAM" id="SSF54826">
    <property type="entry name" value="Enolase N-terminal domain-like"/>
    <property type="match status" value="1"/>
</dbReference>
<dbReference type="Proteomes" id="UP001370348">
    <property type="component" value="Chromosome"/>
</dbReference>
<evidence type="ECO:0000256" key="1">
    <source>
        <dbReference type="ARBA" id="ARBA00005031"/>
    </source>
</evidence>
<feature type="binding site" evidence="10">
    <location>
        <position position="311"/>
    </location>
    <ligand>
        <name>Mg(2+)</name>
        <dbReference type="ChEBI" id="CHEBI:18420"/>
    </ligand>
</feature>
<dbReference type="PIRSF" id="PIRSF001400">
    <property type="entry name" value="Enolase"/>
    <property type="match status" value="1"/>
</dbReference>
<dbReference type="PRINTS" id="PR00148">
    <property type="entry name" value="ENOLASE"/>
</dbReference>
<reference evidence="13 14" key="1">
    <citation type="submission" date="2021-12" db="EMBL/GenBank/DDBJ databases">
        <title>Discovery of the Pendulisporaceae a myxobacterial family with distinct sporulation behavior and unique specialized metabolism.</title>
        <authorList>
            <person name="Garcia R."/>
            <person name="Popoff A."/>
            <person name="Bader C.D."/>
            <person name="Loehr J."/>
            <person name="Walesch S."/>
            <person name="Walt C."/>
            <person name="Boldt J."/>
            <person name="Bunk B."/>
            <person name="Haeckl F.J.F.P.J."/>
            <person name="Gunesch A.P."/>
            <person name="Birkelbach J."/>
            <person name="Nuebel U."/>
            <person name="Pietschmann T."/>
            <person name="Bach T."/>
            <person name="Mueller R."/>
        </authorList>
    </citation>
    <scope>NUCLEOTIDE SEQUENCE [LARGE SCALE GENOMIC DNA]</scope>
    <source>
        <strain evidence="13 14">MSr11954</strain>
    </source>
</reference>
<dbReference type="PROSITE" id="PS00164">
    <property type="entry name" value="ENOLASE"/>
    <property type="match status" value="1"/>
</dbReference>
<evidence type="ECO:0000256" key="6">
    <source>
        <dbReference type="ARBA" id="ARBA00022842"/>
    </source>
</evidence>
<comment type="pathway">
    <text evidence="1 10">Carbohydrate degradation; glycolysis; pyruvate from D-glyceraldehyde 3-phosphate: step 4/5.</text>
</comment>
<sequence length="426" mass="45576">MSEISAVFAREILDSRGNPTVEVEVQTESGRGRAAVPSGASTGEHEAIELRDGDKQRYLGKGVLQAVRNVNQTLGPAIIGLDSLDQPAIDKVLLQADGTDNKSKLGANAILGVSMAVARAAADVVGLPLWRYLGGVNARVLPTPLMNILNGGQHADNGLEIQEFMIVPAGLPSFDEALRAGTEVFHTLKGILKKRNLTVAVGDEGGFAPRLESNEEAIGVIVSAIEGAGYTPGKDIFLALDCAASEFFDKKSGKYTFDKKVVSSDELIGIYEKLTKAYPIVSIEDGLAEDDWDAWKKLTEKVGARVQLVGDDLFVTNVERLRRGIDGGYANAILIKLNQIGTLTETLDTIRMATAANYRSIISHRSGETEDTFIADLAVATNAGQIKTGSLSRSDRIAKYNQLLRIGFELGAGAAYVGRDAFRKAV</sequence>
<evidence type="ECO:0000259" key="12">
    <source>
        <dbReference type="SMART" id="SM01193"/>
    </source>
</evidence>
<dbReference type="Gene3D" id="3.20.20.120">
    <property type="entry name" value="Enolase-like C-terminal domain"/>
    <property type="match status" value="1"/>
</dbReference>
<evidence type="ECO:0000256" key="5">
    <source>
        <dbReference type="ARBA" id="ARBA00022525"/>
    </source>
</evidence>
<dbReference type="HAMAP" id="MF_00318">
    <property type="entry name" value="Enolase"/>
    <property type="match status" value="1"/>
</dbReference>
<comment type="function">
    <text evidence="9 10">Catalyzes the reversible conversion of 2-phosphoglycerate (2-PG) into phosphoenolpyruvate (PEP). It is essential for the degradation of carbohydrates via glycolysis.</text>
</comment>
<keyword evidence="10" id="KW-0963">Cytoplasm</keyword>
<dbReference type="Pfam" id="PF00113">
    <property type="entry name" value="Enolase_C"/>
    <property type="match status" value="1"/>
</dbReference>
<dbReference type="InterPro" id="IPR029017">
    <property type="entry name" value="Enolase-like_N"/>
</dbReference>
<dbReference type="SUPFAM" id="SSF51604">
    <property type="entry name" value="Enolase C-terminal domain-like"/>
    <property type="match status" value="1"/>
</dbReference>
<dbReference type="NCBIfam" id="TIGR01060">
    <property type="entry name" value="eno"/>
    <property type="match status" value="1"/>
</dbReference>
<feature type="binding site" evidence="10">
    <location>
        <position position="162"/>
    </location>
    <ligand>
        <name>(2R)-2-phosphoglycerate</name>
        <dbReference type="ChEBI" id="CHEBI:58289"/>
    </ligand>
</feature>
<evidence type="ECO:0000256" key="7">
    <source>
        <dbReference type="ARBA" id="ARBA00023152"/>
    </source>
</evidence>
<comment type="similarity">
    <text evidence="2 10">Belongs to the enolase family.</text>
</comment>
<keyword evidence="14" id="KW-1185">Reference proteome</keyword>
<keyword evidence="8 10" id="KW-0456">Lyase</keyword>
<feature type="active site" description="Proton donor" evidence="10">
    <location>
        <position position="204"/>
    </location>
</feature>
<feature type="binding site" evidence="10">
    <location>
        <position position="366"/>
    </location>
    <ligand>
        <name>(2R)-2-phosphoglycerate</name>
        <dbReference type="ChEBI" id="CHEBI:58289"/>
    </ligand>
</feature>
<dbReference type="InterPro" id="IPR020811">
    <property type="entry name" value="Enolase_N"/>
</dbReference>
<dbReference type="PANTHER" id="PTHR11902:SF1">
    <property type="entry name" value="ENOLASE"/>
    <property type="match status" value="1"/>
</dbReference>
<name>A0ABZ2M9E1_9BACT</name>
<dbReference type="GO" id="GO:0004634">
    <property type="term" value="F:phosphopyruvate hydratase activity"/>
    <property type="evidence" value="ECO:0007669"/>
    <property type="project" value="UniProtKB-EC"/>
</dbReference>
<dbReference type="PANTHER" id="PTHR11902">
    <property type="entry name" value="ENOLASE"/>
    <property type="match status" value="1"/>
</dbReference>
<evidence type="ECO:0000256" key="10">
    <source>
        <dbReference type="HAMAP-Rule" id="MF_00318"/>
    </source>
</evidence>
<evidence type="ECO:0000256" key="2">
    <source>
        <dbReference type="ARBA" id="ARBA00009604"/>
    </source>
</evidence>
<gene>
    <name evidence="10 13" type="primary">eno</name>
    <name evidence="13" type="ORF">LZC94_18055</name>
</gene>
<dbReference type="Gene3D" id="3.30.390.10">
    <property type="entry name" value="Enolase-like, N-terminal domain"/>
    <property type="match status" value="1"/>
</dbReference>
<evidence type="ECO:0000256" key="4">
    <source>
        <dbReference type="ARBA" id="ARBA00017068"/>
    </source>
</evidence>
<evidence type="ECO:0000313" key="14">
    <source>
        <dbReference type="Proteomes" id="UP001370348"/>
    </source>
</evidence>
<dbReference type="SFLD" id="SFLDS00001">
    <property type="entry name" value="Enolase"/>
    <property type="match status" value="1"/>
</dbReference>
<feature type="binding site" evidence="10">
    <location>
        <position position="387"/>
    </location>
    <ligand>
        <name>(2R)-2-phosphoglycerate</name>
        <dbReference type="ChEBI" id="CHEBI:58289"/>
    </ligand>
</feature>